<keyword evidence="2" id="KW-1185">Reference proteome</keyword>
<protein>
    <submittedName>
        <fullName evidence="1">Uncharacterized protein</fullName>
    </submittedName>
</protein>
<dbReference type="Proteomes" id="UP000016933">
    <property type="component" value="Unassembled WGS sequence"/>
</dbReference>
<dbReference type="EMBL" id="KB446546">
    <property type="protein sequence ID" value="EME39054.1"/>
    <property type="molecule type" value="Genomic_DNA"/>
</dbReference>
<dbReference type="AlphaFoldDB" id="M2Y172"/>
<proteinExistence type="predicted"/>
<gene>
    <name evidence="1" type="ORF">DOTSEDRAFT_29235</name>
</gene>
<reference evidence="2" key="1">
    <citation type="journal article" date="2012" name="PLoS Genet.">
        <title>The genomes of the fungal plant pathogens Cladosporium fulvum and Dothistroma septosporum reveal adaptation to different hosts and lifestyles but also signatures of common ancestry.</title>
        <authorList>
            <person name="de Wit P.J.G.M."/>
            <person name="van der Burgt A."/>
            <person name="Oekmen B."/>
            <person name="Stergiopoulos I."/>
            <person name="Abd-Elsalam K.A."/>
            <person name="Aerts A.L."/>
            <person name="Bahkali A.H."/>
            <person name="Beenen H.G."/>
            <person name="Chettri P."/>
            <person name="Cox M.P."/>
            <person name="Datema E."/>
            <person name="de Vries R.P."/>
            <person name="Dhillon B."/>
            <person name="Ganley A.R."/>
            <person name="Griffiths S.A."/>
            <person name="Guo Y."/>
            <person name="Hamelin R.C."/>
            <person name="Henrissat B."/>
            <person name="Kabir M.S."/>
            <person name="Jashni M.K."/>
            <person name="Kema G."/>
            <person name="Klaubauf S."/>
            <person name="Lapidus A."/>
            <person name="Levasseur A."/>
            <person name="Lindquist E."/>
            <person name="Mehrabi R."/>
            <person name="Ohm R.A."/>
            <person name="Owen T.J."/>
            <person name="Salamov A."/>
            <person name="Schwelm A."/>
            <person name="Schijlen E."/>
            <person name="Sun H."/>
            <person name="van den Burg H.A."/>
            <person name="van Ham R.C.H.J."/>
            <person name="Zhang S."/>
            <person name="Goodwin S.B."/>
            <person name="Grigoriev I.V."/>
            <person name="Collemare J."/>
            <person name="Bradshaw R.E."/>
        </authorList>
    </citation>
    <scope>NUCLEOTIDE SEQUENCE [LARGE SCALE GENOMIC DNA]</scope>
    <source>
        <strain evidence="2">NZE10 / CBS 128990</strain>
    </source>
</reference>
<evidence type="ECO:0000313" key="1">
    <source>
        <dbReference type="EMBL" id="EME39054.1"/>
    </source>
</evidence>
<organism evidence="1 2">
    <name type="scientific">Dothistroma septosporum (strain NZE10 / CBS 128990)</name>
    <name type="common">Red band needle blight fungus</name>
    <name type="synonym">Mycosphaerella pini</name>
    <dbReference type="NCBI Taxonomy" id="675120"/>
    <lineage>
        <taxon>Eukaryota</taxon>
        <taxon>Fungi</taxon>
        <taxon>Dikarya</taxon>
        <taxon>Ascomycota</taxon>
        <taxon>Pezizomycotina</taxon>
        <taxon>Dothideomycetes</taxon>
        <taxon>Dothideomycetidae</taxon>
        <taxon>Mycosphaerellales</taxon>
        <taxon>Mycosphaerellaceae</taxon>
        <taxon>Dothistroma</taxon>
    </lineage>
</organism>
<accession>M2Y172</accession>
<dbReference type="HOGENOM" id="CLU_2469047_0_0_1"/>
<name>M2Y172_DOTSN</name>
<reference evidence="1 2" key="2">
    <citation type="journal article" date="2012" name="PLoS Pathog.">
        <title>Diverse lifestyles and strategies of plant pathogenesis encoded in the genomes of eighteen Dothideomycetes fungi.</title>
        <authorList>
            <person name="Ohm R.A."/>
            <person name="Feau N."/>
            <person name="Henrissat B."/>
            <person name="Schoch C.L."/>
            <person name="Horwitz B.A."/>
            <person name="Barry K.W."/>
            <person name="Condon B.J."/>
            <person name="Copeland A.C."/>
            <person name="Dhillon B."/>
            <person name="Glaser F."/>
            <person name="Hesse C.N."/>
            <person name="Kosti I."/>
            <person name="LaButti K."/>
            <person name="Lindquist E.A."/>
            <person name="Lucas S."/>
            <person name="Salamov A.A."/>
            <person name="Bradshaw R.E."/>
            <person name="Ciuffetti L."/>
            <person name="Hamelin R.C."/>
            <person name="Kema G.H.J."/>
            <person name="Lawrence C."/>
            <person name="Scott J.A."/>
            <person name="Spatafora J.W."/>
            <person name="Turgeon B.G."/>
            <person name="de Wit P.J.G.M."/>
            <person name="Zhong S."/>
            <person name="Goodwin S.B."/>
            <person name="Grigoriev I.V."/>
        </authorList>
    </citation>
    <scope>NUCLEOTIDE SEQUENCE [LARGE SCALE GENOMIC DNA]</scope>
    <source>
        <strain evidence="2">NZE10 / CBS 128990</strain>
    </source>
</reference>
<sequence>MSTNNNSNFNSISNSNFNHLVSQTGTHLTGANGTYPQYLDLKTSANRPPVPILAPANNNPNASYSIRRFQSDTSDRLSYVLSHGGNKK</sequence>
<evidence type="ECO:0000313" key="2">
    <source>
        <dbReference type="Proteomes" id="UP000016933"/>
    </source>
</evidence>